<proteinExistence type="predicted"/>
<evidence type="ECO:0000313" key="3">
    <source>
        <dbReference type="Proteomes" id="UP000265040"/>
    </source>
</evidence>
<accession>A0A3Q1IYQ3</accession>
<feature type="signal peptide" evidence="1">
    <location>
        <begin position="1"/>
        <end position="25"/>
    </location>
</feature>
<reference evidence="2" key="3">
    <citation type="submission" date="2025-09" db="UniProtKB">
        <authorList>
            <consortium name="Ensembl"/>
        </authorList>
    </citation>
    <scope>IDENTIFICATION</scope>
</reference>
<feature type="chain" id="PRO_5031025235" evidence="1">
    <location>
        <begin position="26"/>
        <end position="175"/>
    </location>
</feature>
<reference evidence="2" key="1">
    <citation type="submission" date="2021-04" db="EMBL/GenBank/DDBJ databases">
        <authorList>
            <consortium name="Wellcome Sanger Institute Data Sharing"/>
        </authorList>
    </citation>
    <scope>NUCLEOTIDE SEQUENCE [LARGE SCALE GENOMIC DNA]</scope>
</reference>
<protein>
    <submittedName>
        <fullName evidence="2">Uncharacterized protein</fullName>
    </submittedName>
</protein>
<dbReference type="InParanoid" id="A0A3Q1IYQ3"/>
<dbReference type="AlphaFoldDB" id="A0A3Q1IYQ3"/>
<dbReference type="Ensembl" id="ENSATET00000026083.2">
    <property type="protein sequence ID" value="ENSATEP00000025665.2"/>
    <property type="gene ID" value="ENSATEG00000017808.2"/>
</dbReference>
<reference evidence="2" key="2">
    <citation type="submission" date="2025-08" db="UniProtKB">
        <authorList>
            <consortium name="Ensembl"/>
        </authorList>
    </citation>
    <scope>IDENTIFICATION</scope>
</reference>
<evidence type="ECO:0000313" key="2">
    <source>
        <dbReference type="Ensembl" id="ENSATEP00000025665.2"/>
    </source>
</evidence>
<keyword evidence="1" id="KW-0732">Signal</keyword>
<evidence type="ECO:0000256" key="1">
    <source>
        <dbReference type="SAM" id="SignalP"/>
    </source>
</evidence>
<organism evidence="2 3">
    <name type="scientific">Anabas testudineus</name>
    <name type="common">Climbing perch</name>
    <name type="synonym">Anthias testudineus</name>
    <dbReference type="NCBI Taxonomy" id="64144"/>
    <lineage>
        <taxon>Eukaryota</taxon>
        <taxon>Metazoa</taxon>
        <taxon>Chordata</taxon>
        <taxon>Craniata</taxon>
        <taxon>Vertebrata</taxon>
        <taxon>Euteleostomi</taxon>
        <taxon>Actinopterygii</taxon>
        <taxon>Neopterygii</taxon>
        <taxon>Teleostei</taxon>
        <taxon>Neoteleostei</taxon>
        <taxon>Acanthomorphata</taxon>
        <taxon>Anabantaria</taxon>
        <taxon>Anabantiformes</taxon>
        <taxon>Anabantoidei</taxon>
        <taxon>Anabantidae</taxon>
        <taxon>Anabas</taxon>
    </lineage>
</organism>
<name>A0A3Q1IYQ3_ANATE</name>
<dbReference type="GeneTree" id="ENSGT01140000285927"/>
<dbReference type="Proteomes" id="UP000265040">
    <property type="component" value="Chromosome 2"/>
</dbReference>
<sequence>VCVCPAVMLQLPLLVAFHTAQISHGLKQIQCLCLFLSCRYFDIPCQVVYESLVSQIKKWRTMAGCTMGGQRCLYKVCVCVSVCPTFRITSGLSGLDAAELLSRWQWVNSALEECWTVSLLEGRGHFVQIQYTGCLCTVSDLLQHSEFMLMLGYSVLHAWLMGSHLVRLAPLYLFL</sequence>
<keyword evidence="3" id="KW-1185">Reference proteome</keyword>